<dbReference type="AlphaFoldDB" id="A0A2Z4LPR2"/>
<organism evidence="1 2">
    <name type="scientific">Flagellimonas maritima</name>
    <dbReference type="NCBI Taxonomy" id="1383885"/>
    <lineage>
        <taxon>Bacteria</taxon>
        <taxon>Pseudomonadati</taxon>
        <taxon>Bacteroidota</taxon>
        <taxon>Flavobacteriia</taxon>
        <taxon>Flavobacteriales</taxon>
        <taxon>Flavobacteriaceae</taxon>
        <taxon>Flagellimonas</taxon>
    </lineage>
</organism>
<accession>A0A2Z4LPR2</accession>
<proteinExistence type="predicted"/>
<evidence type="ECO:0000313" key="1">
    <source>
        <dbReference type="EMBL" id="AWX43740.1"/>
    </source>
</evidence>
<gene>
    <name evidence="1" type="ORF">HME9304_00731</name>
</gene>
<protein>
    <submittedName>
        <fullName evidence="1">Uncharacterized protein</fullName>
    </submittedName>
</protein>
<evidence type="ECO:0000313" key="2">
    <source>
        <dbReference type="Proteomes" id="UP000248536"/>
    </source>
</evidence>
<name>A0A2Z4LPR2_9FLAO</name>
<dbReference type="KEGG" id="spon:HME9304_00731"/>
<dbReference type="EMBL" id="CP030104">
    <property type="protein sequence ID" value="AWX43740.1"/>
    <property type="molecule type" value="Genomic_DNA"/>
</dbReference>
<keyword evidence="2" id="KW-1185">Reference proteome</keyword>
<reference evidence="1 2" key="1">
    <citation type="submission" date="2018-06" db="EMBL/GenBank/DDBJ databases">
        <title>Spongiibacterium sp. HME9304 Genome sequencing and assembly.</title>
        <authorList>
            <person name="Kang H."/>
            <person name="Kim H."/>
            <person name="Joh K."/>
        </authorList>
    </citation>
    <scope>NUCLEOTIDE SEQUENCE [LARGE SCALE GENOMIC DNA]</scope>
    <source>
        <strain evidence="1 2">HME9304</strain>
    </source>
</reference>
<sequence length="29" mass="3327">MDTGEFEEFITFNLAAILEFKSNAIFVKT</sequence>
<dbReference type="Proteomes" id="UP000248536">
    <property type="component" value="Chromosome"/>
</dbReference>